<dbReference type="EMBL" id="LSZW01000023">
    <property type="protein sequence ID" value="KXK66900.1"/>
    <property type="molecule type" value="Genomic_DNA"/>
</dbReference>
<feature type="compositionally biased region" description="Gly residues" evidence="1">
    <location>
        <begin position="1"/>
        <end position="10"/>
    </location>
</feature>
<reference evidence="2 3" key="1">
    <citation type="submission" date="2016-02" db="EMBL/GenBank/DDBJ databases">
        <authorList>
            <person name="Wen L."/>
            <person name="He K."/>
            <person name="Yang H."/>
        </authorList>
    </citation>
    <scope>NUCLEOTIDE SEQUENCE [LARGE SCALE GENOMIC DNA]</scope>
    <source>
        <strain evidence="2 3">DSM 22607</strain>
    </source>
</reference>
<keyword evidence="3" id="KW-1185">Reference proteome</keyword>
<dbReference type="Proteomes" id="UP000070366">
    <property type="component" value="Unassembled WGS sequence"/>
</dbReference>
<organism evidence="2 3">
    <name type="scientific">Christensenella minuta</name>
    <dbReference type="NCBI Taxonomy" id="626937"/>
    <lineage>
        <taxon>Bacteria</taxon>
        <taxon>Bacillati</taxon>
        <taxon>Bacillota</taxon>
        <taxon>Clostridia</taxon>
        <taxon>Christensenellales</taxon>
        <taxon>Christensenellaceae</taxon>
        <taxon>Christensenella</taxon>
    </lineage>
</organism>
<name>A0A136Q895_9FIRM</name>
<proteinExistence type="predicted"/>
<feature type="region of interest" description="Disordered" evidence="1">
    <location>
        <begin position="1"/>
        <end position="27"/>
    </location>
</feature>
<evidence type="ECO:0000313" key="2">
    <source>
        <dbReference type="EMBL" id="KXK66900.1"/>
    </source>
</evidence>
<comment type="caution">
    <text evidence="2">The sequence shown here is derived from an EMBL/GenBank/DDBJ whole genome shotgun (WGS) entry which is preliminary data.</text>
</comment>
<protein>
    <submittedName>
        <fullName evidence="2">Uncharacterized protein</fullName>
    </submittedName>
</protein>
<dbReference type="STRING" id="626937.HMPREF3293_00289"/>
<gene>
    <name evidence="2" type="ORF">HMPREF3293_00289</name>
</gene>
<sequence length="47" mass="5234">MKARNGGGMAPQGEAWNLAGIGRRRPGKVEKRSADAWEWIKNICRPL</sequence>
<evidence type="ECO:0000256" key="1">
    <source>
        <dbReference type="SAM" id="MobiDB-lite"/>
    </source>
</evidence>
<accession>A0A136Q895</accession>
<evidence type="ECO:0000313" key="3">
    <source>
        <dbReference type="Proteomes" id="UP000070366"/>
    </source>
</evidence>
<dbReference type="AlphaFoldDB" id="A0A136Q895"/>